<feature type="domain" description="Lipocalin/cytosolic fatty-acid binding" evidence="3">
    <location>
        <begin position="50"/>
        <end position="189"/>
    </location>
</feature>
<keyword evidence="5" id="KW-1185">Reference proteome</keyword>
<comment type="similarity">
    <text evidence="1 2">Belongs to the calycin superfamily. Lipocalin family.</text>
</comment>
<dbReference type="Gene3D" id="2.40.128.20">
    <property type="match status" value="1"/>
</dbReference>
<dbReference type="PROSITE" id="PS00213">
    <property type="entry name" value="LIPOCALIN"/>
    <property type="match status" value="1"/>
</dbReference>
<dbReference type="SUPFAM" id="SSF50814">
    <property type="entry name" value="Lipocalins"/>
    <property type="match status" value="1"/>
</dbReference>
<dbReference type="InterPro" id="IPR022272">
    <property type="entry name" value="Lipocalin_CS"/>
</dbReference>
<evidence type="ECO:0000313" key="5">
    <source>
        <dbReference type="Proteomes" id="UP001567350"/>
    </source>
</evidence>
<keyword evidence="2" id="KW-0446">Lipid-binding</keyword>
<keyword evidence="2" id="KW-0449">Lipoprotein</keyword>
<evidence type="ECO:0000313" key="4">
    <source>
        <dbReference type="EMBL" id="MEZ2739641.1"/>
    </source>
</evidence>
<evidence type="ECO:0000259" key="3">
    <source>
        <dbReference type="Pfam" id="PF08212"/>
    </source>
</evidence>
<dbReference type="Pfam" id="PF08212">
    <property type="entry name" value="Lipocalin_2"/>
    <property type="match status" value="1"/>
</dbReference>
<dbReference type="CDD" id="cd19438">
    <property type="entry name" value="lipocalin_Blc-like"/>
    <property type="match status" value="1"/>
</dbReference>
<proteinExistence type="inferred from homology"/>
<dbReference type="PANTHER" id="PTHR10612:SF34">
    <property type="entry name" value="APOLIPOPROTEIN D"/>
    <property type="match status" value="1"/>
</dbReference>
<protein>
    <recommendedName>
        <fullName evidence="2">Outer membrane lipoprotein Blc</fullName>
    </recommendedName>
</protein>
<evidence type="ECO:0000256" key="1">
    <source>
        <dbReference type="ARBA" id="ARBA00006889"/>
    </source>
</evidence>
<comment type="caution">
    <text evidence="4">The sequence shown here is derived from an EMBL/GenBank/DDBJ whole genome shotgun (WGS) entry which is preliminary data.</text>
</comment>
<accession>A0ABV4ICT1</accession>
<organism evidence="4 5">
    <name type="scientific">Comamonas jiangduensis</name>
    <dbReference type="NCBI Taxonomy" id="1194168"/>
    <lineage>
        <taxon>Bacteria</taxon>
        <taxon>Pseudomonadati</taxon>
        <taxon>Pseudomonadota</taxon>
        <taxon>Betaproteobacteria</taxon>
        <taxon>Burkholderiales</taxon>
        <taxon>Comamonadaceae</taxon>
        <taxon>Comamonas</taxon>
    </lineage>
</organism>
<dbReference type="InterPro" id="IPR002446">
    <property type="entry name" value="Lipocalin_bac"/>
</dbReference>
<name>A0ABV4ICT1_9BURK</name>
<reference evidence="4 5" key="1">
    <citation type="submission" date="2024-08" db="EMBL/GenBank/DDBJ databases">
        <authorList>
            <person name="Feng Z."/>
            <person name="Ronholm J."/>
        </authorList>
    </citation>
    <scope>NUCLEOTIDE SEQUENCE [LARGE SCALE GENOMIC DNA]</scope>
    <source>
        <strain evidence="4 5">4-AB0-8</strain>
    </source>
</reference>
<keyword evidence="2" id="KW-0472">Membrane</keyword>
<dbReference type="PIRSF" id="PIRSF036893">
    <property type="entry name" value="Lipocalin_ApoD"/>
    <property type="match status" value="1"/>
</dbReference>
<dbReference type="InterPro" id="IPR022271">
    <property type="entry name" value="Lipocalin_ApoD"/>
</dbReference>
<comment type="function">
    <text evidence="2">Involved in the storage or transport of lipids necessary for membrane maintenance under stressful conditions. Displays a binding preference for lysophospholipids.</text>
</comment>
<keyword evidence="2" id="KW-0998">Cell outer membrane</keyword>
<sequence>MTTLYPPALPWLYRLSATRCLLIMLLGVAALLAGCASSTPPAGMQVVNGFDVKRYQGRWYEIARLDHWFERDMTDVSATYLPQSDGSVQVINRGLRGSSGQWKEAIGKALFTGPSDKASLKVSFFGPFYGGYHVVALDPNYRWALVVGEDRSYAWILAREKSLPRESLDAIVQRAQALGIDTSAFIWVTHTNTDPAHQP</sequence>
<gene>
    <name evidence="4" type="ORF">ACBP88_09290</name>
</gene>
<comment type="subcellular location">
    <subcellularLocation>
        <location evidence="2">Cell outer membrane</location>
    </subcellularLocation>
</comment>
<dbReference type="RefSeq" id="WP_370893616.1">
    <property type="nucleotide sequence ID" value="NZ_JBGJLR010000008.1"/>
</dbReference>
<dbReference type="InterPro" id="IPR012674">
    <property type="entry name" value="Calycin"/>
</dbReference>
<evidence type="ECO:0000256" key="2">
    <source>
        <dbReference type="PIRNR" id="PIRNR036893"/>
    </source>
</evidence>
<dbReference type="EMBL" id="JBGJLR010000008">
    <property type="protein sequence ID" value="MEZ2739641.1"/>
    <property type="molecule type" value="Genomic_DNA"/>
</dbReference>
<dbReference type="InterPro" id="IPR047202">
    <property type="entry name" value="Lipocalin_Blc-like_dom"/>
</dbReference>
<dbReference type="PRINTS" id="PR01171">
    <property type="entry name" value="BCTLIPOCALIN"/>
</dbReference>
<dbReference type="InterPro" id="IPR000566">
    <property type="entry name" value="Lipocln_cytosolic_FA-bd_dom"/>
</dbReference>
<dbReference type="PANTHER" id="PTHR10612">
    <property type="entry name" value="APOLIPOPROTEIN D"/>
    <property type="match status" value="1"/>
</dbReference>
<comment type="subunit">
    <text evidence="2">Homodimer.</text>
</comment>
<dbReference type="Proteomes" id="UP001567350">
    <property type="component" value="Unassembled WGS sequence"/>
</dbReference>